<organism evidence="2 3">
    <name type="scientific">Pseudomonas phage phiK7A1</name>
    <dbReference type="NCBI Taxonomy" id="2759194"/>
    <lineage>
        <taxon>Viruses</taxon>
        <taxon>Duplodnaviria</taxon>
        <taxon>Heunggongvirae</taxon>
        <taxon>Uroviricota</taxon>
        <taxon>Caudoviricetes</taxon>
        <taxon>Vandenendeviridae</taxon>
        <taxon>Gorskivirinae</taxon>
        <taxon>Torinovirus</taxon>
        <taxon>Torinovirus K7A1</taxon>
    </lineage>
</organism>
<dbReference type="Proteomes" id="UP000516415">
    <property type="component" value="Segment"/>
</dbReference>
<evidence type="ECO:0000313" key="2">
    <source>
        <dbReference type="EMBL" id="QNR53847.1"/>
    </source>
</evidence>
<reference evidence="2 3" key="1">
    <citation type="submission" date="2020-07" db="EMBL/GenBank/DDBJ databases">
        <authorList>
            <person name="Martino G."/>
            <person name="Holtappels D."/>
            <person name="Wagemans J."/>
            <person name="Lavigne R."/>
            <person name="Turina M."/>
            <person name="Ciuffo M."/>
        </authorList>
    </citation>
    <scope>NUCLEOTIDE SEQUENCE [LARGE SCALE GENOMIC DNA]</scope>
</reference>
<gene>
    <name evidence="2" type="ORF">phiK7A1_059</name>
</gene>
<dbReference type="PANTHER" id="PTHR30383">
    <property type="entry name" value="THIOESTERASE 1/PROTEASE 1/LYSOPHOSPHOLIPASE L1"/>
    <property type="match status" value="1"/>
</dbReference>
<dbReference type="PANTHER" id="PTHR30383:SF5">
    <property type="entry name" value="SGNH HYDROLASE-TYPE ESTERASE DOMAIN-CONTAINING PROTEIN"/>
    <property type="match status" value="1"/>
</dbReference>
<protein>
    <submittedName>
        <fullName evidence="2">Putative SGNH/GDSL hydrolase family protein</fullName>
    </submittedName>
</protein>
<dbReference type="InterPro" id="IPR051532">
    <property type="entry name" value="Ester_Hydrolysis_Enzymes"/>
</dbReference>
<dbReference type="Gene3D" id="3.40.50.1110">
    <property type="entry name" value="SGNH hydrolase"/>
    <property type="match status" value="1"/>
</dbReference>
<feature type="domain" description="SGNH hydrolase-type esterase" evidence="1">
    <location>
        <begin position="62"/>
        <end position="226"/>
    </location>
</feature>
<dbReference type="SUPFAM" id="SSF52266">
    <property type="entry name" value="SGNH hydrolase"/>
    <property type="match status" value="1"/>
</dbReference>
<name>A0A7H0XFQ7_9CAUD</name>
<dbReference type="EMBL" id="MT740307">
    <property type="protein sequence ID" value="QNR53847.1"/>
    <property type="molecule type" value="Genomic_DNA"/>
</dbReference>
<proteinExistence type="predicted"/>
<dbReference type="InterPro" id="IPR013830">
    <property type="entry name" value="SGNH_hydro"/>
</dbReference>
<keyword evidence="3" id="KW-1185">Reference proteome</keyword>
<sequence length="456" mass="48242">MSCTQESPMKTRDDLIEAHNSIGFVGLLADGSLDNLILDLNEVDNTADFFKPFRPLSREFAIFGDSRTAQCHTVAATAFATENYGYAFWAAQVGNGFCPTTNNFGVGGDTTAQMLARISTVVASPADIILFMGGTNDRTGGMTVADTKRNILAIVRRLQKAGKIVIVANDTPRFASKALTAPQQLDHEAIRDWINIELSKITPVADTYSHIVPADLHDDLHPNVKGAYKIGALGFGPVLAKYIRLGVDLPTEATDLWSANNVTGSLTANPTMLGSVTQATGSVNPIAGSLVATGFKGAGSSFTGLTTQWSKEVALFGESQVIKFAGTPTTAGAYLAVSPTATFTLANVSAGNVISLMCAYDLVGDGAGILGVTAELLITKPVATVSTTIYYRDGDKYVDPHSMPAGTISGALDTQRYTVDGTETAIVARISVYFAQNVPQNSSIKLRQFAVRKHVA</sequence>
<accession>A0A7H0XFQ7</accession>
<dbReference type="Pfam" id="PF13472">
    <property type="entry name" value="Lipase_GDSL_2"/>
    <property type="match status" value="1"/>
</dbReference>
<dbReference type="GO" id="GO:0004622">
    <property type="term" value="F:phosphatidylcholine lysophospholipase activity"/>
    <property type="evidence" value="ECO:0007669"/>
    <property type="project" value="TreeGrafter"/>
</dbReference>
<evidence type="ECO:0000313" key="3">
    <source>
        <dbReference type="Proteomes" id="UP000516415"/>
    </source>
</evidence>
<dbReference type="InterPro" id="IPR036514">
    <property type="entry name" value="SGNH_hydro_sf"/>
</dbReference>
<keyword evidence="2" id="KW-0378">Hydrolase</keyword>
<evidence type="ECO:0000259" key="1">
    <source>
        <dbReference type="Pfam" id="PF13472"/>
    </source>
</evidence>